<comment type="cofactor">
    <cofactor evidence="1">
        <name>[4Fe-4S] cluster</name>
        <dbReference type="ChEBI" id="CHEBI:49883"/>
    </cofactor>
</comment>
<dbReference type="InterPro" id="IPR006137">
    <property type="entry name" value="NADH_UbQ_OxRdtase-like_20kDa"/>
</dbReference>
<dbReference type="GO" id="GO:0051539">
    <property type="term" value="F:4 iron, 4 sulfur cluster binding"/>
    <property type="evidence" value="ECO:0007669"/>
    <property type="project" value="UniProtKB-KW"/>
</dbReference>
<feature type="domain" description="Cytochrome-c3 hydrogenase C-terminal" evidence="14">
    <location>
        <begin position="241"/>
        <end position="318"/>
    </location>
</feature>
<dbReference type="PANTHER" id="PTHR30013">
    <property type="entry name" value="NIFE / NIFESE HYDROGENASE SMALL SUBUNIT FAMILY MEMBER"/>
    <property type="match status" value="1"/>
</dbReference>
<accession>A0AAW6LJY0</accession>
<dbReference type="GO" id="GO:0044569">
    <property type="term" value="C:[Ni-Fe] hydrogenase complex"/>
    <property type="evidence" value="ECO:0007669"/>
    <property type="project" value="TreeGrafter"/>
</dbReference>
<comment type="subunit">
    <text evidence="4">Heterodimer of a large and a small subunit.</text>
</comment>
<reference evidence="15" key="1">
    <citation type="submission" date="2023-02" db="EMBL/GenBank/DDBJ databases">
        <title>A novel hydrolase synthesized by Rhodococcus erythropolis HQ is responsible for the detoxification of Zearalenone.</title>
        <authorList>
            <person name="Hu J."/>
            <person name="Xu J."/>
        </authorList>
    </citation>
    <scope>NUCLEOTIDE SEQUENCE</scope>
    <source>
        <strain evidence="15">HQ</strain>
    </source>
</reference>
<dbReference type="InterPro" id="IPR027394">
    <property type="entry name" value="Cytochrome-c3_hydrogenase_C"/>
</dbReference>
<dbReference type="GO" id="GO:0016020">
    <property type="term" value="C:membrane"/>
    <property type="evidence" value="ECO:0007669"/>
    <property type="project" value="TreeGrafter"/>
</dbReference>
<dbReference type="PRINTS" id="PR00614">
    <property type="entry name" value="NIHGNASESMLL"/>
</dbReference>
<evidence type="ECO:0000256" key="5">
    <source>
        <dbReference type="ARBA" id="ARBA00022485"/>
    </source>
</evidence>
<comment type="subcellular location">
    <subcellularLocation>
        <location evidence="2">Cell envelope</location>
    </subcellularLocation>
</comment>
<dbReference type="Gene3D" id="3.40.50.700">
    <property type="entry name" value="NADH:ubiquinone oxidoreductase-like, 20kDa subunit"/>
    <property type="match status" value="1"/>
</dbReference>
<evidence type="ECO:0000256" key="9">
    <source>
        <dbReference type="ARBA" id="ARBA00023004"/>
    </source>
</evidence>
<dbReference type="GO" id="GO:0009061">
    <property type="term" value="P:anaerobic respiration"/>
    <property type="evidence" value="ECO:0007669"/>
    <property type="project" value="TreeGrafter"/>
</dbReference>
<feature type="binding site" evidence="11">
    <location>
        <position position="306"/>
    </location>
    <ligand>
        <name>[3Fe-4S] cluster</name>
        <dbReference type="ChEBI" id="CHEBI:21137"/>
    </ligand>
</feature>
<keyword evidence="7" id="KW-0732">Signal</keyword>
<evidence type="ECO:0000256" key="1">
    <source>
        <dbReference type="ARBA" id="ARBA00001966"/>
    </source>
</evidence>
<dbReference type="GO" id="GO:0009375">
    <property type="term" value="C:ferredoxin hydrogenase complex"/>
    <property type="evidence" value="ECO:0007669"/>
    <property type="project" value="InterPro"/>
</dbReference>
<dbReference type="Gene3D" id="4.10.480.10">
    <property type="entry name" value="Cytochrome-c3 hydrogenase, C-terminal domain"/>
    <property type="match status" value="1"/>
</dbReference>
<feature type="binding site" evidence="11">
    <location>
        <position position="45"/>
    </location>
    <ligand>
        <name>[4Fe-4S] cluster</name>
        <dbReference type="ChEBI" id="CHEBI:49883"/>
        <label>1</label>
    </ligand>
</feature>
<evidence type="ECO:0000256" key="12">
    <source>
        <dbReference type="SAM" id="MobiDB-lite"/>
    </source>
</evidence>
<evidence type="ECO:0000256" key="7">
    <source>
        <dbReference type="ARBA" id="ARBA00022729"/>
    </source>
</evidence>
<dbReference type="InterPro" id="IPR037148">
    <property type="entry name" value="NiFe-Hase_small_C_sf"/>
</dbReference>
<dbReference type="EMBL" id="JARDXE010000016">
    <property type="protein sequence ID" value="MDE8647972.1"/>
    <property type="molecule type" value="Genomic_DNA"/>
</dbReference>
<dbReference type="Pfam" id="PF01058">
    <property type="entry name" value="Oxidored_q6"/>
    <property type="match status" value="1"/>
</dbReference>
<dbReference type="AlphaFoldDB" id="A0AAW6LJY0"/>
<keyword evidence="6 11" id="KW-0479">Metal-binding</keyword>
<evidence type="ECO:0000256" key="6">
    <source>
        <dbReference type="ARBA" id="ARBA00022723"/>
    </source>
</evidence>
<feature type="region of interest" description="Disordered" evidence="12">
    <location>
        <begin position="1"/>
        <end position="24"/>
    </location>
</feature>
<feature type="binding site" evidence="11">
    <location>
        <position position="163"/>
    </location>
    <ligand>
        <name>[4Fe-4S] cluster</name>
        <dbReference type="ChEBI" id="CHEBI:49883"/>
        <label>1</label>
    </ligand>
</feature>
<evidence type="ECO:0000256" key="10">
    <source>
        <dbReference type="ARBA" id="ARBA00023014"/>
    </source>
</evidence>
<evidence type="ECO:0000313" key="15">
    <source>
        <dbReference type="EMBL" id="MDE8647972.1"/>
    </source>
</evidence>
<comment type="similarity">
    <text evidence="3">Belongs to the [NiFe]/[NiFeSe] hydrogenase small subunit family.</text>
</comment>
<feature type="domain" description="NADH:ubiquinone oxidoreductase-like 20kDa subunit" evidence="13">
    <location>
        <begin position="45"/>
        <end position="218"/>
    </location>
</feature>
<evidence type="ECO:0000259" key="13">
    <source>
        <dbReference type="Pfam" id="PF01058"/>
    </source>
</evidence>
<dbReference type="Pfam" id="PF14720">
    <property type="entry name" value="NiFe_hyd_SSU_C"/>
    <property type="match status" value="1"/>
</dbReference>
<organism evidence="15 16">
    <name type="scientific">Rhodococcus qingshengii</name>
    <dbReference type="NCBI Taxonomy" id="334542"/>
    <lineage>
        <taxon>Bacteria</taxon>
        <taxon>Bacillati</taxon>
        <taxon>Actinomycetota</taxon>
        <taxon>Actinomycetes</taxon>
        <taxon>Mycobacteriales</taxon>
        <taxon>Nocardiaceae</taxon>
        <taxon>Rhodococcus</taxon>
        <taxon>Rhodococcus erythropolis group</taxon>
    </lineage>
</organism>
<feature type="binding site" evidence="11">
    <location>
        <position position="269"/>
    </location>
    <ligand>
        <name>[4Fe-4S] cluster</name>
        <dbReference type="ChEBI" id="CHEBI:49883"/>
        <label>2</label>
    </ligand>
</feature>
<gene>
    <name evidence="15" type="ORF">PXH69_23630</name>
</gene>
<dbReference type="InterPro" id="IPR001821">
    <property type="entry name" value="NiFe_hydrogenase_ssu"/>
</dbReference>
<evidence type="ECO:0000256" key="3">
    <source>
        <dbReference type="ARBA" id="ARBA00006605"/>
    </source>
</evidence>
<feature type="binding site" evidence="11">
    <location>
        <position position="275"/>
    </location>
    <ligand>
        <name>[4Fe-4S] cluster</name>
        <dbReference type="ChEBI" id="CHEBI:49883"/>
        <label>2</label>
    </ligand>
</feature>
<keyword evidence="8" id="KW-0560">Oxidoreductase</keyword>
<dbReference type="InterPro" id="IPR037024">
    <property type="entry name" value="NiFe_Hase_small_N_sf"/>
</dbReference>
<dbReference type="GO" id="GO:0009055">
    <property type="term" value="F:electron transfer activity"/>
    <property type="evidence" value="ECO:0007669"/>
    <property type="project" value="TreeGrafter"/>
</dbReference>
<dbReference type="Proteomes" id="UP001217325">
    <property type="component" value="Unassembled WGS sequence"/>
</dbReference>
<feature type="binding site" evidence="11">
    <location>
        <position position="303"/>
    </location>
    <ligand>
        <name>[3Fe-4S] cluster</name>
        <dbReference type="ChEBI" id="CHEBI:21137"/>
    </ligand>
</feature>
<dbReference type="PIRSF" id="PIRSF000310">
    <property type="entry name" value="NiFe_hyd_ssu"/>
    <property type="match status" value="1"/>
</dbReference>
<dbReference type="GO" id="GO:0030313">
    <property type="term" value="C:cell envelope"/>
    <property type="evidence" value="ECO:0007669"/>
    <property type="project" value="UniProtKB-SubCell"/>
</dbReference>
<keyword evidence="10 11" id="KW-0411">Iron-sulfur</keyword>
<dbReference type="RefSeq" id="WP_042922651.1">
    <property type="nucleotide sequence ID" value="NZ_AP023172.1"/>
</dbReference>
<keyword evidence="5 11" id="KW-0004">4Fe-4S</keyword>
<evidence type="ECO:0000256" key="11">
    <source>
        <dbReference type="PIRSR" id="PIRSR000310-1"/>
    </source>
</evidence>
<evidence type="ECO:0000313" key="16">
    <source>
        <dbReference type="Proteomes" id="UP001217325"/>
    </source>
</evidence>
<comment type="caution">
    <text evidence="15">The sequence shown here is derived from an EMBL/GenBank/DDBJ whole genome shotgun (WGS) entry which is preliminary data.</text>
</comment>
<dbReference type="GO" id="GO:0051538">
    <property type="term" value="F:3 iron, 4 sulfur cluster binding"/>
    <property type="evidence" value="ECO:0007669"/>
    <property type="project" value="UniProtKB-KW"/>
</dbReference>
<evidence type="ECO:0000256" key="8">
    <source>
        <dbReference type="ARBA" id="ARBA00023002"/>
    </source>
</evidence>
<dbReference type="GO" id="GO:0008901">
    <property type="term" value="F:ferredoxin hydrogenase activity"/>
    <property type="evidence" value="ECO:0007669"/>
    <property type="project" value="InterPro"/>
</dbReference>
<evidence type="ECO:0000256" key="2">
    <source>
        <dbReference type="ARBA" id="ARBA00004196"/>
    </source>
</evidence>
<feature type="binding site" evidence="11">
    <location>
        <position position="249"/>
    </location>
    <ligand>
        <name>[4Fe-4S] cluster</name>
        <dbReference type="ChEBI" id="CHEBI:49883"/>
        <label>2</label>
    </ligand>
</feature>
<dbReference type="GeneID" id="64140494"/>
<protein>
    <submittedName>
        <fullName evidence="15">Hydrogenase expression protein HypE</fullName>
    </submittedName>
</protein>
<dbReference type="PANTHER" id="PTHR30013:SF5">
    <property type="entry name" value="HYDROGENASE SMALL SUBUNIT"/>
    <property type="match status" value="1"/>
</dbReference>
<keyword evidence="11" id="KW-0003">3Fe-4S</keyword>
<feature type="binding site" evidence="11">
    <location>
        <position position="246"/>
    </location>
    <ligand>
        <name>[4Fe-4S] cluster</name>
        <dbReference type="ChEBI" id="CHEBI:49883"/>
        <label>2</label>
    </ligand>
</feature>
<sequence>MDTQKSTAGTTAEPASESAATPASAAAKAEETLIHVLWINAGLSCDGDSVALTAATQPSIEEIALGALPGLPQVAVHWPLIDFECGPQGGADDFLEWFWKADRGELEPFVLVVEGSIPNEKLHDEGYWCGFGNNRETGQPVTTSEWLDKLAPKATAVVAVGTCATYGGIHAMAGNPTGAMGVPDYLGWTWKSKAGIPIVCVPGCPIQPDNLSETLTYLLYMATDQAPMIPLDESLRPQWLFGATVHEGCDRGGYYEQGEFATEYGSPKCIVKLGCWGPVVKCNVPKRGWINGVGGCPNVGGICIGCTMPGFPDKFMPFMDEPPGGKLSTNAVGMYGSVIHSLRRITGNTLDKEPHWRERGSKLLTGATRTW</sequence>
<keyword evidence="9 11" id="KW-0408">Iron</keyword>
<feature type="binding site" evidence="11">
    <location>
        <position position="204"/>
    </location>
    <ligand>
        <name>[4Fe-4S] cluster</name>
        <dbReference type="ChEBI" id="CHEBI:49883"/>
        <label>1</label>
    </ligand>
</feature>
<name>A0AAW6LJY0_RHOSG</name>
<evidence type="ECO:0000259" key="14">
    <source>
        <dbReference type="Pfam" id="PF14720"/>
    </source>
</evidence>
<dbReference type="GO" id="GO:0046872">
    <property type="term" value="F:metal ion binding"/>
    <property type="evidence" value="ECO:0007669"/>
    <property type="project" value="UniProtKB-KW"/>
</dbReference>
<proteinExistence type="inferred from homology"/>
<evidence type="ECO:0000256" key="4">
    <source>
        <dbReference type="ARBA" id="ARBA00011771"/>
    </source>
</evidence>
<dbReference type="SUPFAM" id="SSF56770">
    <property type="entry name" value="HydA/Nqo6-like"/>
    <property type="match status" value="1"/>
</dbReference>